<reference evidence="3" key="1">
    <citation type="submission" date="2023-10" db="EMBL/GenBank/DDBJ databases">
        <authorList>
            <person name="Chen Y."/>
            <person name="Shah S."/>
            <person name="Dougan E. K."/>
            <person name="Thang M."/>
            <person name="Chan C."/>
        </authorList>
    </citation>
    <scope>NUCLEOTIDE SEQUENCE [LARGE SCALE GENOMIC DNA]</scope>
</reference>
<dbReference type="Proteomes" id="UP001189429">
    <property type="component" value="Unassembled WGS sequence"/>
</dbReference>
<evidence type="ECO:0000313" key="3">
    <source>
        <dbReference type="EMBL" id="CAK0795861.1"/>
    </source>
</evidence>
<protein>
    <submittedName>
        <fullName evidence="3">Uncharacterized protein</fullName>
    </submittedName>
</protein>
<evidence type="ECO:0000256" key="2">
    <source>
        <dbReference type="SAM" id="Phobius"/>
    </source>
</evidence>
<feature type="transmembrane region" description="Helical" evidence="2">
    <location>
        <begin position="507"/>
        <end position="528"/>
    </location>
</feature>
<organism evidence="3 4">
    <name type="scientific">Prorocentrum cordatum</name>
    <dbReference type="NCBI Taxonomy" id="2364126"/>
    <lineage>
        <taxon>Eukaryota</taxon>
        <taxon>Sar</taxon>
        <taxon>Alveolata</taxon>
        <taxon>Dinophyceae</taxon>
        <taxon>Prorocentrales</taxon>
        <taxon>Prorocentraceae</taxon>
        <taxon>Prorocentrum</taxon>
    </lineage>
</organism>
<keyword evidence="2" id="KW-1133">Transmembrane helix</keyword>
<name>A0ABN9PRS8_9DINO</name>
<proteinExistence type="predicted"/>
<evidence type="ECO:0000256" key="1">
    <source>
        <dbReference type="SAM" id="MobiDB-lite"/>
    </source>
</evidence>
<comment type="caution">
    <text evidence="3">The sequence shown here is derived from an EMBL/GenBank/DDBJ whole genome shotgun (WGS) entry which is preliminary data.</text>
</comment>
<accession>A0ABN9PRS8</accession>
<dbReference type="PANTHER" id="PTHR40855">
    <property type="entry name" value="DIOX_N DOMAIN-CONTAINING PROTEIN"/>
    <property type="match status" value="1"/>
</dbReference>
<feature type="transmembrane region" description="Helical" evidence="2">
    <location>
        <begin position="540"/>
        <end position="561"/>
    </location>
</feature>
<sequence>MAGAAQRPLLAAAGLAAAAGEAPVLALPEVPLEGLLRADPGAVEEARRALSELGLLAVVGVDDGEGGEPLGAAADAALRGWAGCLSAGGAARGKALVRPLAGGRVRRVSATAGGGWGDAPAQFGPPCGAAAAPTRSMRRGLRRATRALAAALELRGSSAGPAAADDGVQEGTAAGLALSRAVERGSHLEHLHLYEEAAGADAPLDEAALDLHIDAGLLLAFVSPLMAAGSSAGAAGALEVEIPDGQRRALAAPRGGVVFLAGEASGLLRWPGDAAAWRPVPHALRLRAGFAWRAWFGAMLLPPPDTLVRGSPGSGSAEASATEVDFDTLWEHKRLELAAQVLTDGPRMASDAVGCSGGWRLADQAGACPSGTISCWKSCMPVAGLEHCTGQIWVRKPGAPGSLARLGRTNLSVQCREQGSGKRWPSETGDTCPDCQPMCTVGEAGLAPAPAPEAAAGDMCRRSSGSKGTGSGTTMYMDGLRWTSAASDEVCVAFLAPTLVVDTRWKLALACLGGAVLSLGVQATAFVLQRLPAKRQWDAGLFFQVVSLLFVYSSMLLVMTYPGALRLCGPRAVAQPRCGQPPAEGQGERRGRNGQGAQRGRG</sequence>
<dbReference type="EMBL" id="CAUYUJ010001425">
    <property type="protein sequence ID" value="CAK0795861.1"/>
    <property type="molecule type" value="Genomic_DNA"/>
</dbReference>
<feature type="compositionally biased region" description="Gly residues" evidence="1">
    <location>
        <begin position="593"/>
        <end position="602"/>
    </location>
</feature>
<feature type="region of interest" description="Disordered" evidence="1">
    <location>
        <begin position="578"/>
        <end position="602"/>
    </location>
</feature>
<keyword evidence="2" id="KW-0812">Transmembrane</keyword>
<dbReference type="PANTHER" id="PTHR40855:SF1">
    <property type="entry name" value="CLAVAMINATE SYNTHASE-LIKE PROTEIN"/>
    <property type="match status" value="1"/>
</dbReference>
<keyword evidence="4" id="KW-1185">Reference proteome</keyword>
<gene>
    <name evidence="3" type="ORF">PCOR1329_LOCUS5405</name>
</gene>
<keyword evidence="2" id="KW-0472">Membrane</keyword>
<evidence type="ECO:0000313" key="4">
    <source>
        <dbReference type="Proteomes" id="UP001189429"/>
    </source>
</evidence>